<accession>A0ABP9F9G6</accession>
<name>A0ABP9F9G6_9PSEU</name>
<dbReference type="RefSeq" id="WP_274235054.1">
    <property type="nucleotide sequence ID" value="NZ_BAABHQ010000028.1"/>
</dbReference>
<proteinExistence type="inferred from homology"/>
<feature type="binding site" description="axial binding residue" evidence="1">
    <location>
        <position position="210"/>
    </location>
    <ligand>
        <name>heme b</name>
        <dbReference type="ChEBI" id="CHEBI:60344"/>
    </ligand>
    <ligandPart>
        <name>Fe</name>
        <dbReference type="ChEBI" id="CHEBI:18248"/>
    </ligandPart>
</feature>
<comment type="catalytic activity">
    <reaction evidence="1">
        <text>peroxynitrite = nitrate</text>
        <dbReference type="Rhea" id="RHEA:63116"/>
        <dbReference type="ChEBI" id="CHEBI:17632"/>
        <dbReference type="ChEBI" id="CHEBI:25941"/>
    </reaction>
</comment>
<feature type="binding site" evidence="1">
    <location>
        <position position="177"/>
    </location>
    <ligand>
        <name>heme b</name>
        <dbReference type="ChEBI" id="CHEBI:60344"/>
    </ligand>
</feature>
<feature type="domain" description="THAP4-like heme-binding" evidence="2">
    <location>
        <begin position="63"/>
        <end position="217"/>
    </location>
</feature>
<evidence type="ECO:0000313" key="3">
    <source>
        <dbReference type="EMBL" id="GAA4895881.1"/>
    </source>
</evidence>
<comment type="domain">
    <text evidence="1">Forms a 10-stranded antiparallel beta-barrel structure able to accommodate a hydrophobic ligand in its interior. In fact, this fold hosts the heme group, which is located in a wide surface cleft.</text>
</comment>
<keyword evidence="1" id="KW-0408">Iron</keyword>
<evidence type="ECO:0000313" key="4">
    <source>
        <dbReference type="Proteomes" id="UP001500457"/>
    </source>
</evidence>
<dbReference type="InterPro" id="IPR022939">
    <property type="entry name" value="Nb(III)_bact/plant"/>
</dbReference>
<comment type="pathway">
    <text evidence="1">Nitrogen metabolism.</text>
</comment>
<dbReference type="CDD" id="cd07828">
    <property type="entry name" value="lipocalin_heme-bd-THAP4-like"/>
    <property type="match status" value="1"/>
</dbReference>
<dbReference type="EMBL" id="BAABHQ010000028">
    <property type="protein sequence ID" value="GAA4895881.1"/>
    <property type="molecule type" value="Genomic_DNA"/>
</dbReference>
<feature type="short sequence motif" description="GXWXGXG" evidence="1">
    <location>
        <begin position="71"/>
        <end position="77"/>
    </location>
</feature>
<organism evidence="3 4">
    <name type="scientific">Actinomycetospora straminea</name>
    <dbReference type="NCBI Taxonomy" id="663607"/>
    <lineage>
        <taxon>Bacteria</taxon>
        <taxon>Bacillati</taxon>
        <taxon>Actinomycetota</taxon>
        <taxon>Actinomycetes</taxon>
        <taxon>Pseudonocardiales</taxon>
        <taxon>Pseudonocardiaceae</taxon>
        <taxon>Actinomycetospora</taxon>
    </lineage>
</organism>
<keyword evidence="4" id="KW-1185">Reference proteome</keyword>
<comment type="function">
    <text evidence="1">Heme-binding protein able to scavenge peroxynitrite and to protect free L-tyrosine against peroxynitrite-mediated nitration, by acting as a peroxynitrite isomerase that converts peroxynitrite to nitrate. Therefore, this protein likely plays a role in peroxynitrite sensing and in the detoxification of reactive nitrogen and oxygen species (RNS and ROS, respectively). Is able to bind nitric oxide (NO) in vitro, but may act as a sensor of peroxynitrite levels in vivo.</text>
</comment>
<comment type="similarity">
    <text evidence="1">Belongs to the nitrobindin family.</text>
</comment>
<sequence length="220" mass="23954">MSDAPFADEGGEVPEGTSGNEAIRAASERAQHTRDANLPPWPDLPVENDTANLRLGPDLNDALLGLLPLVGVWRGEGEVVYPTIDGPFHFGQQITVAHDGRPFLSWEARSWILDGPGGTVVRPAAREVGWWRAQADGTIELLLAHHTGIIELYYGASRTQTSWELQTDAIARTSSAKEVNGATRLYGIVEDGDLAYVEERAMEGQPLQPHTSARLRRIVG</sequence>
<dbReference type="InterPro" id="IPR012674">
    <property type="entry name" value="Calycin"/>
</dbReference>
<gene>
    <name evidence="3" type="ORF">GCM10023203_57840</name>
</gene>
<dbReference type="Pfam" id="PF08768">
    <property type="entry name" value="THAP4_heme-bd"/>
    <property type="match status" value="1"/>
</dbReference>
<dbReference type="EC" id="5.99.-.-" evidence="1"/>
<dbReference type="HAMAP" id="MF_01297">
    <property type="entry name" value="nitrobindin"/>
    <property type="match status" value="1"/>
</dbReference>
<dbReference type="SUPFAM" id="SSF50814">
    <property type="entry name" value="Lipocalins"/>
    <property type="match status" value="1"/>
</dbReference>
<dbReference type="PANTHER" id="PTHR15854">
    <property type="entry name" value="THAP4 PROTEIN"/>
    <property type="match status" value="1"/>
</dbReference>
<evidence type="ECO:0000259" key="2">
    <source>
        <dbReference type="Pfam" id="PF08768"/>
    </source>
</evidence>
<keyword evidence="1" id="KW-0479">Metal-binding</keyword>
<keyword evidence="1" id="KW-0349">Heme</keyword>
<dbReference type="Gene3D" id="2.40.128.20">
    <property type="match status" value="1"/>
</dbReference>
<evidence type="ECO:0000256" key="1">
    <source>
        <dbReference type="HAMAP-Rule" id="MF_01297"/>
    </source>
</evidence>
<dbReference type="PANTHER" id="PTHR15854:SF4">
    <property type="entry name" value="PEROXYNITRITE ISOMERASE THAP4"/>
    <property type="match status" value="1"/>
</dbReference>
<protein>
    <recommendedName>
        <fullName evidence="1">Peroxynitrite isomerase</fullName>
        <ecNumber evidence="1">5.99.-.-</ecNumber>
    </recommendedName>
    <alternativeName>
        <fullName evidence="1">Ferric nitrobindin</fullName>
        <shortName evidence="1">Nb(III)</shortName>
    </alternativeName>
</protein>
<dbReference type="Proteomes" id="UP001500457">
    <property type="component" value="Unassembled WGS sequence"/>
</dbReference>
<keyword evidence="1" id="KW-0413">Isomerase</keyword>
<reference evidence="4" key="1">
    <citation type="journal article" date="2019" name="Int. J. Syst. Evol. Microbiol.">
        <title>The Global Catalogue of Microorganisms (GCM) 10K type strain sequencing project: providing services to taxonomists for standard genome sequencing and annotation.</title>
        <authorList>
            <consortium name="The Broad Institute Genomics Platform"/>
            <consortium name="The Broad Institute Genome Sequencing Center for Infectious Disease"/>
            <person name="Wu L."/>
            <person name="Ma J."/>
        </authorList>
    </citation>
    <scope>NUCLEOTIDE SEQUENCE [LARGE SCALE GENOMIC DNA]</scope>
    <source>
        <strain evidence="4">JCM 17983</strain>
    </source>
</reference>
<feature type="binding site" evidence="1">
    <location>
        <position position="83"/>
    </location>
    <ligand>
        <name>heme b</name>
        <dbReference type="ChEBI" id="CHEBI:60344"/>
    </ligand>
</feature>
<comment type="cofactor">
    <cofactor evidence="1">
        <name>heme b</name>
        <dbReference type="ChEBI" id="CHEBI:60344"/>
    </cofactor>
    <text evidence="1">Binds 1 heme b group per subunit, that coordinates a highly solvent-exposed Fe(III) atom.</text>
</comment>
<dbReference type="InterPro" id="IPR014878">
    <property type="entry name" value="THAP4-like_heme-bd"/>
</dbReference>
<dbReference type="InterPro" id="IPR045165">
    <property type="entry name" value="Nitrobindin"/>
</dbReference>
<comment type="caution">
    <text evidence="3">The sequence shown here is derived from an EMBL/GenBank/DDBJ whole genome shotgun (WGS) entry which is preliminary data.</text>
</comment>